<dbReference type="PANTHER" id="PTHR11412">
    <property type="entry name" value="MACROGLOBULIN / COMPLEMENT"/>
    <property type="match status" value="1"/>
</dbReference>
<dbReference type="Gene3D" id="2.60.40.690">
    <property type="entry name" value="Alpha-macroglobulin, receptor-binding domain"/>
    <property type="match status" value="1"/>
</dbReference>
<feature type="non-terminal residue" evidence="2">
    <location>
        <position position="147"/>
    </location>
</feature>
<dbReference type="OrthoDB" id="9998011at2759"/>
<keyword evidence="3" id="KW-1185">Reference proteome</keyword>
<dbReference type="EMBL" id="WAAG01018452">
    <property type="protein sequence ID" value="NWH98809.1"/>
    <property type="molecule type" value="Genomic_DNA"/>
</dbReference>
<feature type="non-terminal residue" evidence="2">
    <location>
        <position position="1"/>
    </location>
</feature>
<dbReference type="GO" id="GO:0005576">
    <property type="term" value="C:extracellular region"/>
    <property type="evidence" value="ECO:0007669"/>
    <property type="project" value="InterPro"/>
</dbReference>
<evidence type="ECO:0000313" key="3">
    <source>
        <dbReference type="Proteomes" id="UP000629438"/>
    </source>
</evidence>
<dbReference type="AlphaFoldDB" id="A0A850ZCE9"/>
<dbReference type="PANTHER" id="PTHR11412:SF170">
    <property type="entry name" value="OVOSTATIN"/>
    <property type="match status" value="1"/>
</dbReference>
<dbReference type="Gene3D" id="1.50.10.20">
    <property type="match status" value="1"/>
</dbReference>
<accession>A0A850ZCE9</accession>
<evidence type="ECO:0000259" key="1">
    <source>
        <dbReference type="Pfam" id="PF07677"/>
    </source>
</evidence>
<feature type="domain" description="Alpha-macroglobulin receptor-binding" evidence="1">
    <location>
        <begin position="122"/>
        <end position="145"/>
    </location>
</feature>
<gene>
    <name evidence="2" type="primary">Ovos_1</name>
    <name evidence="2" type="ORF">TICMUR_R02302</name>
</gene>
<dbReference type="Proteomes" id="UP000629438">
    <property type="component" value="Unassembled WGS sequence"/>
</dbReference>
<dbReference type="InterPro" id="IPR036595">
    <property type="entry name" value="A-macroglobulin_rcpt-bd_sf"/>
</dbReference>
<dbReference type="InterPro" id="IPR009048">
    <property type="entry name" value="A-macroglobulin_rcpt-bd"/>
</dbReference>
<evidence type="ECO:0000313" key="2">
    <source>
        <dbReference type="EMBL" id="NWH98809.1"/>
    </source>
</evidence>
<protein>
    <submittedName>
        <fullName evidence="2">OVOS protein</fullName>
    </submittedName>
</protein>
<sequence length="147" mass="16095">QDTVIALQALAAYGEATYNSASQNRVKITSKKPFEKVFIVNNENRLLLQQTPLPEVPGKYSLTMNGSGCIFMQTALRYNIHLPEGSFGFLLSVQTSNASCPQDRPAKFDIVLTGSYTGKRSSSNMVIIDVKMLSGFVPVKSSLDKVN</sequence>
<dbReference type="Pfam" id="PF07677">
    <property type="entry name" value="A2M_recep"/>
    <property type="match status" value="1"/>
</dbReference>
<proteinExistence type="predicted"/>
<organism evidence="2 3">
    <name type="scientific">Tichodroma muraria</name>
    <dbReference type="NCBI Taxonomy" id="237442"/>
    <lineage>
        <taxon>Eukaryota</taxon>
        <taxon>Metazoa</taxon>
        <taxon>Chordata</taxon>
        <taxon>Craniata</taxon>
        <taxon>Vertebrata</taxon>
        <taxon>Euteleostomi</taxon>
        <taxon>Archelosauria</taxon>
        <taxon>Archosauria</taxon>
        <taxon>Dinosauria</taxon>
        <taxon>Saurischia</taxon>
        <taxon>Theropoda</taxon>
        <taxon>Coelurosauria</taxon>
        <taxon>Aves</taxon>
        <taxon>Neognathae</taxon>
        <taxon>Neoaves</taxon>
        <taxon>Telluraves</taxon>
        <taxon>Australaves</taxon>
        <taxon>Passeriformes</taxon>
        <taxon>Sittidae</taxon>
        <taxon>Tichodroma</taxon>
    </lineage>
</organism>
<name>A0A850ZCE9_9PASS</name>
<dbReference type="Gene3D" id="2.60.120.1540">
    <property type="match status" value="1"/>
</dbReference>
<reference evidence="2" key="1">
    <citation type="submission" date="2019-09" db="EMBL/GenBank/DDBJ databases">
        <title>Bird 10,000 Genomes (B10K) Project - Family phase.</title>
        <authorList>
            <person name="Zhang G."/>
        </authorList>
    </citation>
    <scope>NUCLEOTIDE SEQUENCE</scope>
    <source>
        <strain evidence="2">B10K-DU-012-47</strain>
    </source>
</reference>
<dbReference type="InterPro" id="IPR050473">
    <property type="entry name" value="A2M/Complement_sys"/>
</dbReference>
<dbReference type="SUPFAM" id="SSF49410">
    <property type="entry name" value="Alpha-macroglobulin receptor domain"/>
    <property type="match status" value="1"/>
</dbReference>
<comment type="caution">
    <text evidence="2">The sequence shown here is derived from an EMBL/GenBank/DDBJ whole genome shotgun (WGS) entry which is preliminary data.</text>
</comment>